<feature type="region of interest" description="Disordered" evidence="1">
    <location>
        <begin position="1"/>
        <end position="44"/>
    </location>
</feature>
<organism evidence="2">
    <name type="scientific">Panicum hallii</name>
    <dbReference type="NCBI Taxonomy" id="206008"/>
    <lineage>
        <taxon>Eukaryota</taxon>
        <taxon>Viridiplantae</taxon>
        <taxon>Streptophyta</taxon>
        <taxon>Embryophyta</taxon>
        <taxon>Tracheophyta</taxon>
        <taxon>Spermatophyta</taxon>
        <taxon>Magnoliopsida</taxon>
        <taxon>Liliopsida</taxon>
        <taxon>Poales</taxon>
        <taxon>Poaceae</taxon>
        <taxon>PACMAD clade</taxon>
        <taxon>Panicoideae</taxon>
        <taxon>Panicodae</taxon>
        <taxon>Paniceae</taxon>
        <taxon>Panicinae</taxon>
        <taxon>Panicum</taxon>
        <taxon>Panicum sect. Panicum</taxon>
    </lineage>
</organism>
<evidence type="ECO:0000313" key="2">
    <source>
        <dbReference type="EMBL" id="PVH31246.1"/>
    </source>
</evidence>
<sequence>MERSAGSNSEKLETVERRLETTHARQRRRRVGSVVRNGVGEASSAAWRGRCSCCSQWRASSSEPGCPGDWSQAGRPWALSAGSKDVEAGSGRNAGDAPVRRESKQRKRRCVEILPRSGVGVDGISLTVRLDMCGPDWARSQCDSVVSDLWRQMEDAGAGGRVAPLLKDAGRQVHPCHAPPRGVVSALN</sequence>
<evidence type="ECO:0000256" key="1">
    <source>
        <dbReference type="SAM" id="MobiDB-lite"/>
    </source>
</evidence>
<accession>A0A2T8I0Q1</accession>
<protein>
    <submittedName>
        <fullName evidence="2">Uncharacterized protein</fullName>
    </submittedName>
</protein>
<dbReference type="AlphaFoldDB" id="A0A2T8I0Q1"/>
<feature type="compositionally biased region" description="Basic and acidic residues" evidence="1">
    <location>
        <begin position="10"/>
        <end position="23"/>
    </location>
</feature>
<feature type="region of interest" description="Disordered" evidence="1">
    <location>
        <begin position="81"/>
        <end position="106"/>
    </location>
</feature>
<proteinExistence type="predicted"/>
<name>A0A2T8I0Q1_9POAL</name>
<dbReference type="Gramene" id="PVH31246">
    <property type="protein sequence ID" value="PVH31246"/>
    <property type="gene ID" value="PAHAL_9G094600"/>
</dbReference>
<reference evidence="2" key="1">
    <citation type="submission" date="2018-04" db="EMBL/GenBank/DDBJ databases">
        <title>WGS assembly of Panicum hallii.</title>
        <authorList>
            <person name="Lovell J."/>
            <person name="Jenkins J."/>
            <person name="Lowry D."/>
            <person name="Mamidi S."/>
            <person name="Sreedasyam A."/>
            <person name="Weng X."/>
            <person name="Barry K."/>
            <person name="Bonette J."/>
            <person name="Campitelli B."/>
            <person name="Daum C."/>
            <person name="Gordon S."/>
            <person name="Gould B."/>
            <person name="Lipzen A."/>
            <person name="Macqueen A."/>
            <person name="Palacio-Mejia J."/>
            <person name="Plott C."/>
            <person name="Shakirov E."/>
            <person name="Shu S."/>
            <person name="Yoshinaga Y."/>
            <person name="Zane M."/>
            <person name="Rokhsar D."/>
            <person name="Grimwood J."/>
            <person name="Schmutz J."/>
            <person name="Juenger T."/>
        </authorList>
    </citation>
    <scope>NUCLEOTIDE SEQUENCE [LARGE SCALE GENOMIC DNA]</scope>
    <source>
        <strain evidence="2">FIL2</strain>
    </source>
</reference>
<dbReference type="EMBL" id="CM008054">
    <property type="protein sequence ID" value="PVH31246.1"/>
    <property type="molecule type" value="Genomic_DNA"/>
</dbReference>
<gene>
    <name evidence="2" type="ORF">PAHAL_9G094600</name>
</gene>
<dbReference type="Proteomes" id="UP000243499">
    <property type="component" value="Chromosome 9"/>
</dbReference>